<feature type="domain" description="Gfo/Idh/MocA-like oxidoreductase bacterial type C-terminal" evidence="2">
    <location>
        <begin position="222"/>
        <end position="288"/>
    </location>
</feature>
<organism evidence="3 4">
    <name type="scientific">Paludisphaera mucosa</name>
    <dbReference type="NCBI Taxonomy" id="3030827"/>
    <lineage>
        <taxon>Bacteria</taxon>
        <taxon>Pseudomonadati</taxon>
        <taxon>Planctomycetota</taxon>
        <taxon>Planctomycetia</taxon>
        <taxon>Isosphaerales</taxon>
        <taxon>Isosphaeraceae</taxon>
        <taxon>Paludisphaera</taxon>
    </lineage>
</organism>
<dbReference type="PANTHER" id="PTHR43818">
    <property type="entry name" value="BCDNA.GH03377"/>
    <property type="match status" value="1"/>
</dbReference>
<proteinExistence type="predicted"/>
<dbReference type="Pfam" id="PF19051">
    <property type="entry name" value="GFO_IDH_MocA_C2"/>
    <property type="match status" value="2"/>
</dbReference>
<dbReference type="InterPro" id="IPR043906">
    <property type="entry name" value="Gfo/Idh/MocA_OxRdtase_bact_C"/>
</dbReference>
<reference evidence="3 4" key="1">
    <citation type="submission" date="2023-03" db="EMBL/GenBank/DDBJ databases">
        <title>Paludisphaera mucosa sp. nov. a novel planctomycete from northern fen.</title>
        <authorList>
            <person name="Ivanova A."/>
        </authorList>
    </citation>
    <scope>NUCLEOTIDE SEQUENCE [LARGE SCALE GENOMIC DNA]</scope>
    <source>
        <strain evidence="3 4">Pla2</strain>
    </source>
</reference>
<evidence type="ECO:0000313" key="3">
    <source>
        <dbReference type="EMBL" id="MDG3006529.1"/>
    </source>
</evidence>
<dbReference type="RefSeq" id="WP_277862825.1">
    <property type="nucleotide sequence ID" value="NZ_JARRAG010000002.1"/>
</dbReference>
<feature type="domain" description="Gfo/Idh/MocA-like oxidoreductase N-terminal" evidence="1">
    <location>
        <begin position="52"/>
        <end position="174"/>
    </location>
</feature>
<gene>
    <name evidence="3" type="ORF">PZE19_22385</name>
</gene>
<dbReference type="Proteomes" id="UP001216907">
    <property type="component" value="Unassembled WGS sequence"/>
</dbReference>
<dbReference type="InterPro" id="IPR000683">
    <property type="entry name" value="Gfo/Idh/MocA-like_OxRdtase_N"/>
</dbReference>
<dbReference type="InterPro" id="IPR006311">
    <property type="entry name" value="TAT_signal"/>
</dbReference>
<name>A0ABT6FG89_9BACT</name>
<dbReference type="InterPro" id="IPR036291">
    <property type="entry name" value="NAD(P)-bd_dom_sf"/>
</dbReference>
<dbReference type="Gene3D" id="3.30.360.10">
    <property type="entry name" value="Dihydrodipicolinate Reductase, domain 2"/>
    <property type="match status" value="1"/>
</dbReference>
<dbReference type="InterPro" id="IPR050463">
    <property type="entry name" value="Gfo/Idh/MocA_oxidrdct_glycsds"/>
</dbReference>
<dbReference type="PANTHER" id="PTHR43818:SF5">
    <property type="entry name" value="OXIDOREDUCTASE FAMILY PROTEIN"/>
    <property type="match status" value="1"/>
</dbReference>
<evidence type="ECO:0000259" key="2">
    <source>
        <dbReference type="Pfam" id="PF19051"/>
    </source>
</evidence>
<comment type="caution">
    <text evidence="3">The sequence shown here is derived from an EMBL/GenBank/DDBJ whole genome shotgun (WGS) entry which is preliminary data.</text>
</comment>
<dbReference type="SUPFAM" id="SSF51735">
    <property type="entry name" value="NAD(P)-binding Rossmann-fold domains"/>
    <property type="match status" value="1"/>
</dbReference>
<evidence type="ECO:0000259" key="1">
    <source>
        <dbReference type="Pfam" id="PF01408"/>
    </source>
</evidence>
<dbReference type="SUPFAM" id="SSF55347">
    <property type="entry name" value="Glyceraldehyde-3-phosphate dehydrogenase-like, C-terminal domain"/>
    <property type="match status" value="1"/>
</dbReference>
<evidence type="ECO:0000313" key="4">
    <source>
        <dbReference type="Proteomes" id="UP001216907"/>
    </source>
</evidence>
<feature type="domain" description="Gfo/Idh/MocA-like oxidoreductase bacterial type C-terminal" evidence="2">
    <location>
        <begin position="372"/>
        <end position="441"/>
    </location>
</feature>
<accession>A0ABT6FG89</accession>
<keyword evidence="4" id="KW-1185">Reference proteome</keyword>
<protein>
    <submittedName>
        <fullName evidence="3">Gfo/Idh/MocA family oxidoreductase</fullName>
    </submittedName>
</protein>
<dbReference type="PROSITE" id="PS51318">
    <property type="entry name" value="TAT"/>
    <property type="match status" value="1"/>
</dbReference>
<dbReference type="Pfam" id="PF01408">
    <property type="entry name" value="GFO_IDH_MocA"/>
    <property type="match status" value="1"/>
</dbReference>
<dbReference type="Gene3D" id="3.40.50.720">
    <property type="entry name" value="NAD(P)-binding Rossmann-like Domain"/>
    <property type="match status" value="1"/>
</dbReference>
<dbReference type="EMBL" id="JARRAG010000002">
    <property type="protein sequence ID" value="MDG3006529.1"/>
    <property type="molecule type" value="Genomic_DNA"/>
</dbReference>
<sequence>MTNDARPRDGSSRRGFLNIAATLGAAAAFPTIIPARALGKGGVAAASERIGLGVIGYGPRCTYDLGPMLAQPDVQCRVVCDVQAKRRDAAKARVDKHYGNSDCVALRDFRELLDRKDVDAVLIATGDRWHAHASILAARAGKDVYSEKPCGLTIDLCRKLADVMKETGRVFQAGTQRRSVPNFQFAVDLARSGKLGKLKTLYASVYTPSFTTQWLPGEPTPKKDAVDWDLWLGPAPWRPYNHAYVEGQWRGQYDFDSGARLLDWGAHTVDLCQWANDADATTPISFEPSENKITARYANGVELILDFLKTPFGERTGWITSLGTCPVRFVGEEGWVETGDNGGVEIQPESLRAKLKDLPAGTPDSGLDVGGHARNWLDCIKSRAKPAANAEVMRNSHTACHAAAASWILGRKLDFDPVKGAVLNDEEADGLRSRPFRDAWRV</sequence>